<dbReference type="PRINTS" id="PR00080">
    <property type="entry name" value="SDRFAMILY"/>
</dbReference>
<dbReference type="InterPro" id="IPR057326">
    <property type="entry name" value="KR_dom"/>
</dbReference>
<accession>A0ABX8S3M8</accession>
<dbReference type="InterPro" id="IPR036291">
    <property type="entry name" value="NAD(P)-bd_dom_sf"/>
</dbReference>
<dbReference type="PANTHER" id="PTHR43639:SF1">
    <property type="entry name" value="SHORT-CHAIN DEHYDROGENASE_REDUCTASE FAMILY PROTEIN"/>
    <property type="match status" value="1"/>
</dbReference>
<dbReference type="RefSeq" id="WP_066474966.1">
    <property type="nucleotide sequence ID" value="NZ_CBCRUZ010000018.1"/>
</dbReference>
<dbReference type="PROSITE" id="PS00061">
    <property type="entry name" value="ADH_SHORT"/>
    <property type="match status" value="1"/>
</dbReference>
<dbReference type="CDD" id="cd05233">
    <property type="entry name" value="SDR_c"/>
    <property type="match status" value="1"/>
</dbReference>
<dbReference type="InterPro" id="IPR002347">
    <property type="entry name" value="SDR_fam"/>
</dbReference>
<dbReference type="Proteomes" id="UP000887023">
    <property type="component" value="Chromosome"/>
</dbReference>
<comment type="similarity">
    <text evidence="1 3">Belongs to the short-chain dehydrogenases/reductases (SDR) family.</text>
</comment>
<dbReference type="GO" id="GO:0047936">
    <property type="term" value="F:glucose 1-dehydrogenase [NAD(P)+] activity"/>
    <property type="evidence" value="ECO:0007669"/>
    <property type="project" value="UniProtKB-EC"/>
</dbReference>
<reference evidence="5" key="1">
    <citation type="submission" date="2021-07" db="EMBL/GenBank/DDBJ databases">
        <title>Candidatus Kaistella beijingensis sp. nov. isolated from a municipal wastewater treatment plant is involved in sludge foaming.</title>
        <authorList>
            <person name="Song Y."/>
            <person name="Liu S.-J."/>
        </authorList>
    </citation>
    <scope>NUCLEOTIDE SEQUENCE</scope>
    <source>
        <strain evidence="5">DSM 43998</strain>
    </source>
</reference>
<sequence>MAATGKFDLDGRVAVVTGGSRGLGREMVLAFAEHGADVVIASRKPANCAAVADEVRARFGRRALPVGTNVGNWAECDALTDAAYTEFGRVDILVNNAGMSPLYPSVDQVSEALFDKVLATNLKGPFRLSAAIGARMAADAGGAILNISSVASIRPNAAVLPYAAAKAGLNSLTVGLAQTFAPKVRVNAIMCGPFRTDIAEAWTPDMADYMSGLTAQRRVGEPAEIVGAALYFVSDQASFATGSILRLDGGTP</sequence>
<evidence type="ECO:0000313" key="6">
    <source>
        <dbReference type="Proteomes" id="UP000887023"/>
    </source>
</evidence>
<dbReference type="Pfam" id="PF00106">
    <property type="entry name" value="adh_short"/>
    <property type="match status" value="1"/>
</dbReference>
<feature type="domain" description="Ketoreductase" evidence="4">
    <location>
        <begin position="12"/>
        <end position="201"/>
    </location>
</feature>
<dbReference type="EMBL" id="CP079105">
    <property type="protein sequence ID" value="QXQ12428.1"/>
    <property type="molecule type" value="Genomic_DNA"/>
</dbReference>
<dbReference type="InterPro" id="IPR020904">
    <property type="entry name" value="Sc_DH/Rdtase_CS"/>
</dbReference>
<proteinExistence type="inferred from homology"/>
<dbReference type="EC" id="1.1.1.47" evidence="5"/>
<keyword evidence="6" id="KW-1185">Reference proteome</keyword>
<dbReference type="Gene3D" id="3.40.50.720">
    <property type="entry name" value="NAD(P)-binding Rossmann-like Domain"/>
    <property type="match status" value="1"/>
</dbReference>
<dbReference type="PRINTS" id="PR00081">
    <property type="entry name" value="GDHRDH"/>
</dbReference>
<evidence type="ECO:0000256" key="1">
    <source>
        <dbReference type="ARBA" id="ARBA00006484"/>
    </source>
</evidence>
<dbReference type="SUPFAM" id="SSF51735">
    <property type="entry name" value="NAD(P)-binding Rossmann-fold domains"/>
    <property type="match status" value="1"/>
</dbReference>
<evidence type="ECO:0000259" key="4">
    <source>
        <dbReference type="SMART" id="SM00822"/>
    </source>
</evidence>
<name>A0ABX8S3M8_9ACTN</name>
<organism evidence="5 6">
    <name type="scientific">Skermania pinensis</name>
    <dbReference type="NCBI Taxonomy" id="39122"/>
    <lineage>
        <taxon>Bacteria</taxon>
        <taxon>Bacillati</taxon>
        <taxon>Actinomycetota</taxon>
        <taxon>Actinomycetes</taxon>
        <taxon>Mycobacteriales</taxon>
        <taxon>Gordoniaceae</taxon>
        <taxon>Skermania</taxon>
    </lineage>
</organism>
<dbReference type="SMART" id="SM00822">
    <property type="entry name" value="PKS_KR"/>
    <property type="match status" value="1"/>
</dbReference>
<protein>
    <submittedName>
        <fullName evidence="5">Glucose 1-dehydrogenase</fullName>
        <ecNumber evidence="5">1.1.1.47</ecNumber>
    </submittedName>
</protein>
<keyword evidence="2 5" id="KW-0560">Oxidoreductase</keyword>
<evidence type="ECO:0000256" key="2">
    <source>
        <dbReference type="ARBA" id="ARBA00023002"/>
    </source>
</evidence>
<evidence type="ECO:0000313" key="5">
    <source>
        <dbReference type="EMBL" id="QXQ12428.1"/>
    </source>
</evidence>
<gene>
    <name evidence="5" type="ORF">KV203_10515</name>
</gene>
<dbReference type="PANTHER" id="PTHR43639">
    <property type="entry name" value="OXIDOREDUCTASE, SHORT-CHAIN DEHYDROGENASE/REDUCTASE FAMILY (AFU_ORTHOLOGUE AFUA_5G02870)"/>
    <property type="match status" value="1"/>
</dbReference>
<evidence type="ECO:0000256" key="3">
    <source>
        <dbReference type="RuleBase" id="RU000363"/>
    </source>
</evidence>
<dbReference type="NCBIfam" id="NF005559">
    <property type="entry name" value="PRK07231.1"/>
    <property type="match status" value="1"/>
</dbReference>